<accession>A0A367IXK6</accession>
<dbReference type="STRING" id="86630.A0A367IXK6"/>
<evidence type="ECO:0000313" key="2">
    <source>
        <dbReference type="Proteomes" id="UP000252139"/>
    </source>
</evidence>
<comment type="caution">
    <text evidence="1">The sequence shown here is derived from an EMBL/GenBank/DDBJ whole genome shotgun (WGS) entry which is preliminary data.</text>
</comment>
<proteinExistence type="predicted"/>
<evidence type="ECO:0000313" key="1">
    <source>
        <dbReference type="EMBL" id="RCH82397.1"/>
    </source>
</evidence>
<protein>
    <submittedName>
        <fullName evidence="1">Uncharacterized protein</fullName>
    </submittedName>
</protein>
<reference evidence="1 2" key="1">
    <citation type="journal article" date="2018" name="G3 (Bethesda)">
        <title>Phylogenetic and Phylogenomic Definition of Rhizopus Species.</title>
        <authorList>
            <person name="Gryganskyi A.P."/>
            <person name="Golan J."/>
            <person name="Dolatabadi S."/>
            <person name="Mondo S."/>
            <person name="Robb S."/>
            <person name="Idnurm A."/>
            <person name="Muszewska A."/>
            <person name="Steczkiewicz K."/>
            <person name="Masonjones S."/>
            <person name="Liao H.L."/>
            <person name="Gajdeczka M.T."/>
            <person name="Anike F."/>
            <person name="Vuek A."/>
            <person name="Anishchenko I.M."/>
            <person name="Voigt K."/>
            <person name="de Hoog G.S."/>
            <person name="Smith M.E."/>
            <person name="Heitman J."/>
            <person name="Vilgalys R."/>
            <person name="Stajich J.E."/>
        </authorList>
    </citation>
    <scope>NUCLEOTIDE SEQUENCE [LARGE SCALE GENOMIC DNA]</scope>
    <source>
        <strain evidence="1 2">CBS 357.93</strain>
    </source>
</reference>
<name>A0A367IXK6_RHIAZ</name>
<gene>
    <name evidence="1" type="ORF">CU097_001386</name>
</gene>
<sequence>MKELEKQIHKCQERANHWEILHNNSQALIEDMKKGCLAHRDENEQLIKLANRLQLELQKGGAHT</sequence>
<keyword evidence="2" id="KW-1185">Reference proteome</keyword>
<dbReference type="Proteomes" id="UP000252139">
    <property type="component" value="Unassembled WGS sequence"/>
</dbReference>
<dbReference type="AlphaFoldDB" id="A0A367IXK6"/>
<dbReference type="OrthoDB" id="2289094at2759"/>
<organism evidence="1 2">
    <name type="scientific">Rhizopus azygosporus</name>
    <name type="common">Rhizopus microsporus var. azygosporus</name>
    <dbReference type="NCBI Taxonomy" id="86630"/>
    <lineage>
        <taxon>Eukaryota</taxon>
        <taxon>Fungi</taxon>
        <taxon>Fungi incertae sedis</taxon>
        <taxon>Mucoromycota</taxon>
        <taxon>Mucoromycotina</taxon>
        <taxon>Mucoromycetes</taxon>
        <taxon>Mucorales</taxon>
        <taxon>Mucorineae</taxon>
        <taxon>Rhizopodaceae</taxon>
        <taxon>Rhizopus</taxon>
    </lineage>
</organism>
<dbReference type="EMBL" id="PJQL01003028">
    <property type="protein sequence ID" value="RCH82397.1"/>
    <property type="molecule type" value="Genomic_DNA"/>
</dbReference>